<keyword evidence="3" id="KW-1185">Reference proteome</keyword>
<reference evidence="2 3" key="1">
    <citation type="journal article" date="2020" name="ISME J.">
        <title>Comparative genomics reveals insights into cyanobacterial evolution and habitat adaptation.</title>
        <authorList>
            <person name="Chen M.Y."/>
            <person name="Teng W.K."/>
            <person name="Zhao L."/>
            <person name="Hu C.X."/>
            <person name="Zhou Y.K."/>
            <person name="Han B.P."/>
            <person name="Song L.R."/>
            <person name="Shu W.S."/>
        </authorList>
    </citation>
    <scope>NUCLEOTIDE SEQUENCE [LARGE SCALE GENOMIC DNA]</scope>
    <source>
        <strain evidence="2 3">FACHB-248</strain>
    </source>
</reference>
<name>A0ABR8GM10_9CYAN</name>
<dbReference type="InterPro" id="IPR011041">
    <property type="entry name" value="Quinoprot_gluc/sorb_DH_b-prop"/>
</dbReference>
<dbReference type="SUPFAM" id="SSF50952">
    <property type="entry name" value="Soluble quinoprotein glucose dehydrogenase"/>
    <property type="match status" value="1"/>
</dbReference>
<feature type="domain" description="Pyrroloquinoline quinone-dependent pyranose dehydrogenase beta-propeller" evidence="1">
    <location>
        <begin position="108"/>
        <end position="457"/>
    </location>
</feature>
<dbReference type="Pfam" id="PF22807">
    <property type="entry name" value="TrAA12"/>
    <property type="match status" value="1"/>
</dbReference>
<gene>
    <name evidence="2" type="ORF">H6G81_07880</name>
</gene>
<dbReference type="Gene3D" id="2.120.10.30">
    <property type="entry name" value="TolB, C-terminal domain"/>
    <property type="match status" value="1"/>
</dbReference>
<sequence>MLSRISVRSIVVIILAIGAFVLAIAAHNFRPTSGNSAPSGVGTYLGQIQPEANKQSGDSSQASNIVRTESLSPTPIRINIKDLPQPFATKSASKSPNVVSIPQNPVLRVPPGFQVNVFAQNLDAPRWLALTPNGDVLVTETRQNRIRLLRDTNGDGVADQQKTFASAANKLNRPFGMAFAGNSFFLGNTNAVLRFPYTQGQEQISGGGTKIADLPAQGYNNHWTRNVVVSPDGNKLYVSVGSGTNVDEEPLPRASVQVMNLDGSGKQTFASGLRNPVGLDFHPVTKQLYTTVNERDGIGDDLVPDYLTRIQQGEFYGWPYAYFLPSNLDPRQTASGKSKRPDLVARTRTPDVLFQAHSAALGLQFYDGKTFPEKYRNGAFVAFRGSWNRDRGTGYKVVFVPFDNQGRSLDYYEDFLTGFLLNPTEPTTWGRPVGLLVLPDGSLLLTEEANNRIYRIQYMGNR</sequence>
<dbReference type="Proteomes" id="UP000660380">
    <property type="component" value="Unassembled WGS sequence"/>
</dbReference>
<evidence type="ECO:0000313" key="3">
    <source>
        <dbReference type="Proteomes" id="UP000660380"/>
    </source>
</evidence>
<dbReference type="InterPro" id="IPR011042">
    <property type="entry name" value="6-blade_b-propeller_TolB-like"/>
</dbReference>
<dbReference type="InterPro" id="IPR054539">
    <property type="entry name" value="Beta-prop_PDH"/>
</dbReference>
<proteinExistence type="predicted"/>
<dbReference type="PANTHER" id="PTHR33546">
    <property type="entry name" value="LARGE, MULTIFUNCTIONAL SECRETED PROTEIN-RELATED"/>
    <property type="match status" value="1"/>
</dbReference>
<comment type="caution">
    <text evidence="2">The sequence shown here is derived from an EMBL/GenBank/DDBJ whole genome shotgun (WGS) entry which is preliminary data.</text>
</comment>
<dbReference type="EMBL" id="JACJTA010000012">
    <property type="protein sequence ID" value="MBD2604451.1"/>
    <property type="molecule type" value="Genomic_DNA"/>
</dbReference>
<evidence type="ECO:0000313" key="2">
    <source>
        <dbReference type="EMBL" id="MBD2604451.1"/>
    </source>
</evidence>
<organism evidence="2 3">
    <name type="scientific">Scytonema hofmannii FACHB-248</name>
    <dbReference type="NCBI Taxonomy" id="1842502"/>
    <lineage>
        <taxon>Bacteria</taxon>
        <taxon>Bacillati</taxon>
        <taxon>Cyanobacteriota</taxon>
        <taxon>Cyanophyceae</taxon>
        <taxon>Nostocales</taxon>
        <taxon>Scytonemataceae</taxon>
        <taxon>Scytonema</taxon>
    </lineage>
</organism>
<evidence type="ECO:0000259" key="1">
    <source>
        <dbReference type="Pfam" id="PF22807"/>
    </source>
</evidence>
<dbReference type="RefSeq" id="WP_084763385.1">
    <property type="nucleotide sequence ID" value="NZ_JACJTA010000012.1"/>
</dbReference>
<dbReference type="PANTHER" id="PTHR33546:SF1">
    <property type="entry name" value="LARGE, MULTIFUNCTIONAL SECRETED PROTEIN"/>
    <property type="match status" value="1"/>
</dbReference>
<accession>A0ABR8GM10</accession>
<protein>
    <submittedName>
        <fullName evidence="2">Sorbosone dehydrogenase family protein</fullName>
    </submittedName>
</protein>